<evidence type="ECO:0000313" key="2">
    <source>
        <dbReference type="EMBL" id="RYQ91623.1"/>
    </source>
</evidence>
<keyword evidence="3" id="KW-1185">Reference proteome</keyword>
<dbReference type="EMBL" id="SDMP01000019">
    <property type="protein sequence ID" value="RYQ91623.1"/>
    <property type="molecule type" value="Genomic_DNA"/>
</dbReference>
<keyword evidence="1" id="KW-0812">Transmembrane</keyword>
<dbReference type="Proteomes" id="UP000289738">
    <property type="component" value="Chromosome B09"/>
</dbReference>
<feature type="transmembrane region" description="Helical" evidence="1">
    <location>
        <begin position="17"/>
        <end position="37"/>
    </location>
</feature>
<evidence type="ECO:0008006" key="4">
    <source>
        <dbReference type="Google" id="ProtNLM"/>
    </source>
</evidence>
<accession>A0A444XPJ6</accession>
<proteinExistence type="predicted"/>
<protein>
    <recommendedName>
        <fullName evidence="4">Transposase MuDR plant domain-containing protein</fullName>
    </recommendedName>
</protein>
<sequence length="244" mass="28136">MIPVKIMSSFLDNRETTVLILGVMMLMMNIIMSQMGADSWHSEEIKTPPNSEDKFAEVEDDDAFLVFREGTRFREIRLEVGMKFNTKMDFKEAVREYCIQEGRRVPMWSGDADYEKFEVHGWPTNMVVDLGKGICTCGLWQLNGITLIVITLPIIILILFMHFLIYCGLHTGIGIGYLVTWMHFIDLKQGCCVHACAAMARAGRQPKDFCHRWLTMDAYNDIYAFHINPILGQKLWEKSLNNRP</sequence>
<gene>
    <name evidence="2" type="ORF">Ahy_B09g097603</name>
</gene>
<evidence type="ECO:0000313" key="3">
    <source>
        <dbReference type="Proteomes" id="UP000289738"/>
    </source>
</evidence>
<keyword evidence="1" id="KW-1133">Transmembrane helix</keyword>
<comment type="caution">
    <text evidence="2">The sequence shown here is derived from an EMBL/GenBank/DDBJ whole genome shotgun (WGS) entry which is preliminary data.</text>
</comment>
<evidence type="ECO:0000256" key="1">
    <source>
        <dbReference type="SAM" id="Phobius"/>
    </source>
</evidence>
<reference evidence="2 3" key="1">
    <citation type="submission" date="2019-01" db="EMBL/GenBank/DDBJ databases">
        <title>Sequencing of cultivated peanut Arachis hypogaea provides insights into genome evolution and oil improvement.</title>
        <authorList>
            <person name="Chen X."/>
        </authorList>
    </citation>
    <scope>NUCLEOTIDE SEQUENCE [LARGE SCALE GENOMIC DNA]</scope>
    <source>
        <strain evidence="3">cv. Fuhuasheng</strain>
        <tissue evidence="2">Leaves</tissue>
    </source>
</reference>
<organism evidence="2 3">
    <name type="scientific">Arachis hypogaea</name>
    <name type="common">Peanut</name>
    <dbReference type="NCBI Taxonomy" id="3818"/>
    <lineage>
        <taxon>Eukaryota</taxon>
        <taxon>Viridiplantae</taxon>
        <taxon>Streptophyta</taxon>
        <taxon>Embryophyta</taxon>
        <taxon>Tracheophyta</taxon>
        <taxon>Spermatophyta</taxon>
        <taxon>Magnoliopsida</taxon>
        <taxon>eudicotyledons</taxon>
        <taxon>Gunneridae</taxon>
        <taxon>Pentapetalae</taxon>
        <taxon>rosids</taxon>
        <taxon>fabids</taxon>
        <taxon>Fabales</taxon>
        <taxon>Fabaceae</taxon>
        <taxon>Papilionoideae</taxon>
        <taxon>50 kb inversion clade</taxon>
        <taxon>dalbergioids sensu lato</taxon>
        <taxon>Dalbergieae</taxon>
        <taxon>Pterocarpus clade</taxon>
        <taxon>Arachis</taxon>
    </lineage>
</organism>
<dbReference type="AlphaFoldDB" id="A0A444XPJ6"/>
<feature type="transmembrane region" description="Helical" evidence="1">
    <location>
        <begin position="142"/>
        <end position="165"/>
    </location>
</feature>
<name>A0A444XPJ6_ARAHY</name>
<keyword evidence="1" id="KW-0472">Membrane</keyword>